<dbReference type="InterPro" id="IPR033749">
    <property type="entry name" value="Polyprenyl_synt_CS"/>
</dbReference>
<dbReference type="InterPro" id="IPR008949">
    <property type="entry name" value="Isoprenoid_synthase_dom_sf"/>
</dbReference>
<dbReference type="PROSITE" id="PS00444">
    <property type="entry name" value="POLYPRENYL_SYNTHASE_2"/>
    <property type="match status" value="1"/>
</dbReference>
<dbReference type="PANTHER" id="PTHR12001">
    <property type="entry name" value="GERANYLGERANYL PYROPHOSPHATE SYNTHASE"/>
    <property type="match status" value="1"/>
</dbReference>
<dbReference type="Pfam" id="PF00348">
    <property type="entry name" value="polyprenyl_synt"/>
    <property type="match status" value="1"/>
</dbReference>
<evidence type="ECO:0000256" key="4">
    <source>
        <dbReference type="ARBA" id="ARBA00022723"/>
    </source>
</evidence>
<name>A0A2S0WQH3_9ACTN</name>
<protein>
    <submittedName>
        <fullName evidence="7">Geranylgeranyl pyrophosphate synthase</fullName>
    </submittedName>
</protein>
<dbReference type="KEGG" id="aez:C3E78_15525"/>
<dbReference type="CDD" id="cd00685">
    <property type="entry name" value="Trans_IPPS_HT"/>
    <property type="match status" value="1"/>
</dbReference>
<evidence type="ECO:0000313" key="8">
    <source>
        <dbReference type="Proteomes" id="UP000244384"/>
    </source>
</evidence>
<dbReference type="SFLD" id="SFLDG01017">
    <property type="entry name" value="Polyprenyl_Transferase_Like"/>
    <property type="match status" value="1"/>
</dbReference>
<keyword evidence="8" id="KW-1185">Reference proteome</keyword>
<keyword evidence="3 6" id="KW-0808">Transferase</keyword>
<gene>
    <name evidence="7" type="ORF">C3E78_15525</name>
</gene>
<evidence type="ECO:0000256" key="6">
    <source>
        <dbReference type="RuleBase" id="RU004466"/>
    </source>
</evidence>
<organism evidence="7 8">
    <name type="scientific">Aeromicrobium chenweiae</name>
    <dbReference type="NCBI Taxonomy" id="2079793"/>
    <lineage>
        <taxon>Bacteria</taxon>
        <taxon>Bacillati</taxon>
        <taxon>Actinomycetota</taxon>
        <taxon>Actinomycetes</taxon>
        <taxon>Propionibacteriales</taxon>
        <taxon>Nocardioidaceae</taxon>
        <taxon>Aeromicrobium</taxon>
    </lineage>
</organism>
<dbReference type="Proteomes" id="UP000244384">
    <property type="component" value="Chromosome"/>
</dbReference>
<evidence type="ECO:0000256" key="1">
    <source>
        <dbReference type="ARBA" id="ARBA00001946"/>
    </source>
</evidence>
<keyword evidence="5" id="KW-0460">Magnesium</keyword>
<accession>A0A5F2EYL4</accession>
<sequence>MSTLGVSFTDTALEARVLAGVEEVERQLAAAVDSPDRLVAEAATHLLNAGGKRFRPLLVMLAAEFGDPVAADVARSAVVVELTHLATLYHDDVMDEADVRRGAPSANSRWGNSVAILVGDYLFAQASDLVSDLGTDAVRIQARTFSRLVQGQIRETIGPADDEDALGHYLAVVADKTGSLIATAALFGSKMAGAPTDVQETLTEFGERIGAAFQLADDIIDVASETGDSGKTPGTDLREGVPTLPTLIALRSTDPGSERLRTLLGRPLTDDAEHAEALALLRDHPAMAEARSYVRAEADAAGVLLAKLPDSSARSALQELCDTVVTRVG</sequence>
<dbReference type="GO" id="GO:0008299">
    <property type="term" value="P:isoprenoid biosynthetic process"/>
    <property type="evidence" value="ECO:0007669"/>
    <property type="project" value="InterPro"/>
</dbReference>
<dbReference type="GO" id="GO:0004659">
    <property type="term" value="F:prenyltransferase activity"/>
    <property type="evidence" value="ECO:0007669"/>
    <property type="project" value="InterPro"/>
</dbReference>
<dbReference type="SUPFAM" id="SSF48576">
    <property type="entry name" value="Terpenoid synthases"/>
    <property type="match status" value="1"/>
</dbReference>
<proteinExistence type="inferred from homology"/>
<accession>A0A2S0WQH3</accession>
<evidence type="ECO:0000313" key="7">
    <source>
        <dbReference type="EMBL" id="AWB93508.1"/>
    </source>
</evidence>
<dbReference type="PANTHER" id="PTHR12001:SF69">
    <property type="entry name" value="ALL TRANS-POLYPRENYL-DIPHOSPHATE SYNTHASE PDSS1"/>
    <property type="match status" value="1"/>
</dbReference>
<comment type="cofactor">
    <cofactor evidence="1">
        <name>Mg(2+)</name>
        <dbReference type="ChEBI" id="CHEBI:18420"/>
    </cofactor>
</comment>
<dbReference type="AlphaFoldDB" id="A0A2S0WQH3"/>
<dbReference type="SFLD" id="SFLDS00005">
    <property type="entry name" value="Isoprenoid_Synthase_Type_I"/>
    <property type="match status" value="1"/>
</dbReference>
<dbReference type="GO" id="GO:0046872">
    <property type="term" value="F:metal ion binding"/>
    <property type="evidence" value="ECO:0007669"/>
    <property type="project" value="UniProtKB-KW"/>
</dbReference>
<comment type="similarity">
    <text evidence="2 6">Belongs to the FPP/GGPP synthase family.</text>
</comment>
<evidence type="ECO:0000256" key="3">
    <source>
        <dbReference type="ARBA" id="ARBA00022679"/>
    </source>
</evidence>
<dbReference type="InterPro" id="IPR000092">
    <property type="entry name" value="Polyprenyl_synt"/>
</dbReference>
<keyword evidence="4" id="KW-0479">Metal-binding</keyword>
<dbReference type="OrthoDB" id="4497239at2"/>
<evidence type="ECO:0000256" key="2">
    <source>
        <dbReference type="ARBA" id="ARBA00006706"/>
    </source>
</evidence>
<dbReference type="RefSeq" id="WP_108579935.1">
    <property type="nucleotide sequence ID" value="NZ_CP026952.1"/>
</dbReference>
<evidence type="ECO:0000256" key="5">
    <source>
        <dbReference type="ARBA" id="ARBA00022842"/>
    </source>
</evidence>
<dbReference type="Gene3D" id="1.10.600.10">
    <property type="entry name" value="Farnesyl Diphosphate Synthase"/>
    <property type="match status" value="1"/>
</dbReference>
<reference evidence="8" key="1">
    <citation type="submission" date="2018-01" db="EMBL/GenBank/DDBJ databases">
        <authorList>
            <person name="Li J."/>
        </authorList>
    </citation>
    <scope>NUCLEOTIDE SEQUENCE [LARGE SCALE GENOMIC DNA]</scope>
    <source>
        <strain evidence="8">592</strain>
    </source>
</reference>
<dbReference type="EMBL" id="CP026952">
    <property type="protein sequence ID" value="AWB93508.1"/>
    <property type="molecule type" value="Genomic_DNA"/>
</dbReference>